<feature type="compositionally biased region" description="Basic and acidic residues" evidence="1">
    <location>
        <begin position="918"/>
        <end position="930"/>
    </location>
</feature>
<evidence type="ECO:0000313" key="5">
    <source>
        <dbReference type="Proteomes" id="UP000007879"/>
    </source>
</evidence>
<dbReference type="InterPro" id="IPR041679">
    <property type="entry name" value="DNA2/NAM7-like_C"/>
</dbReference>
<evidence type="ECO:0000313" key="4">
    <source>
        <dbReference type="EnsemblMetazoa" id="XP_019856498.1"/>
    </source>
</evidence>
<dbReference type="KEGG" id="aqu:100642069"/>
<evidence type="ECO:0008006" key="6">
    <source>
        <dbReference type="Google" id="ProtNLM"/>
    </source>
</evidence>
<dbReference type="GO" id="GO:0043186">
    <property type="term" value="C:P granule"/>
    <property type="evidence" value="ECO:0007669"/>
    <property type="project" value="TreeGrafter"/>
</dbReference>
<dbReference type="Gene3D" id="3.40.50.300">
    <property type="entry name" value="P-loop containing nucleotide triphosphate hydrolases"/>
    <property type="match status" value="2"/>
</dbReference>
<dbReference type="GO" id="GO:0035194">
    <property type="term" value="P:regulatory ncRNA-mediated post-transcriptional gene silencing"/>
    <property type="evidence" value="ECO:0007669"/>
    <property type="project" value="TreeGrafter"/>
</dbReference>
<evidence type="ECO:0000259" key="3">
    <source>
        <dbReference type="Pfam" id="PF13087"/>
    </source>
</evidence>
<dbReference type="Pfam" id="PF13087">
    <property type="entry name" value="AAA_12"/>
    <property type="match status" value="1"/>
</dbReference>
<proteinExistence type="predicted"/>
<dbReference type="AlphaFoldDB" id="A0AAN0JIJ5"/>
<dbReference type="InterPro" id="IPR027417">
    <property type="entry name" value="P-loop_NTPase"/>
</dbReference>
<dbReference type="PANTHER" id="PTHR10887:SF365">
    <property type="entry name" value="HELICASE WITH ZINC FINGER DOMAIN-RELATED"/>
    <property type="match status" value="1"/>
</dbReference>
<feature type="compositionally biased region" description="Acidic residues" evidence="1">
    <location>
        <begin position="906"/>
        <end position="917"/>
    </location>
</feature>
<accession>A0AAN0JIJ5</accession>
<feature type="domain" description="DNA2/NAM7 helicase-like C-terminal" evidence="3">
    <location>
        <begin position="580"/>
        <end position="770"/>
    </location>
</feature>
<dbReference type="InterPro" id="IPR041677">
    <property type="entry name" value="DNA2/NAM7_AAA_11"/>
</dbReference>
<dbReference type="Pfam" id="PF13086">
    <property type="entry name" value="AAA_11"/>
    <property type="match status" value="1"/>
</dbReference>
<keyword evidence="5" id="KW-1185">Reference proteome</keyword>
<reference evidence="5" key="1">
    <citation type="journal article" date="2010" name="Nature">
        <title>The Amphimedon queenslandica genome and the evolution of animal complexity.</title>
        <authorList>
            <person name="Srivastava M."/>
            <person name="Simakov O."/>
            <person name="Chapman J."/>
            <person name="Fahey B."/>
            <person name="Gauthier M.E."/>
            <person name="Mitros T."/>
            <person name="Richards G.S."/>
            <person name="Conaco C."/>
            <person name="Dacre M."/>
            <person name="Hellsten U."/>
            <person name="Larroux C."/>
            <person name="Putnam N.H."/>
            <person name="Stanke M."/>
            <person name="Adamska M."/>
            <person name="Darling A."/>
            <person name="Degnan S.M."/>
            <person name="Oakley T.H."/>
            <person name="Plachetzki D.C."/>
            <person name="Zhai Y."/>
            <person name="Adamski M."/>
            <person name="Calcino A."/>
            <person name="Cummins S.F."/>
            <person name="Goodstein D.M."/>
            <person name="Harris C."/>
            <person name="Jackson D.J."/>
            <person name="Leys S.P."/>
            <person name="Shu S."/>
            <person name="Woodcroft B.J."/>
            <person name="Vervoort M."/>
            <person name="Kosik K.S."/>
            <person name="Manning G."/>
            <person name="Degnan B.M."/>
            <person name="Rokhsar D.S."/>
        </authorList>
    </citation>
    <scope>NUCLEOTIDE SEQUENCE [LARGE SCALE GENOMIC DNA]</scope>
</reference>
<feature type="compositionally biased region" description="Basic and acidic residues" evidence="1">
    <location>
        <begin position="892"/>
        <end position="905"/>
    </location>
</feature>
<dbReference type="Proteomes" id="UP000007879">
    <property type="component" value="Unassembled WGS sequence"/>
</dbReference>
<protein>
    <recommendedName>
        <fullName evidence="6">C3H1-type domain-containing protein</fullName>
    </recommendedName>
</protein>
<dbReference type="PANTHER" id="PTHR10887">
    <property type="entry name" value="DNA2/NAM7 HELICASE FAMILY"/>
    <property type="match status" value="1"/>
</dbReference>
<dbReference type="GO" id="GO:0004386">
    <property type="term" value="F:helicase activity"/>
    <property type="evidence" value="ECO:0007669"/>
    <property type="project" value="InterPro"/>
</dbReference>
<feature type="region of interest" description="Disordered" evidence="1">
    <location>
        <begin position="892"/>
        <end position="930"/>
    </location>
</feature>
<organism evidence="4 5">
    <name type="scientific">Amphimedon queenslandica</name>
    <name type="common">Sponge</name>
    <dbReference type="NCBI Taxonomy" id="400682"/>
    <lineage>
        <taxon>Eukaryota</taxon>
        <taxon>Metazoa</taxon>
        <taxon>Porifera</taxon>
        <taxon>Demospongiae</taxon>
        <taxon>Heteroscleromorpha</taxon>
        <taxon>Haplosclerida</taxon>
        <taxon>Niphatidae</taxon>
        <taxon>Amphimedon</taxon>
    </lineage>
</organism>
<dbReference type="EnsemblMetazoa" id="XM_020000939.1">
    <property type="protein sequence ID" value="XP_019856498.1"/>
    <property type="gene ID" value="LOC100642069"/>
</dbReference>
<dbReference type="SUPFAM" id="SSF52540">
    <property type="entry name" value="P-loop containing nucleoside triphosphate hydrolases"/>
    <property type="match status" value="1"/>
</dbReference>
<name>A0AAN0JIJ5_AMPQE</name>
<feature type="domain" description="DNA2/NAM7 helicase helicase" evidence="2">
    <location>
        <begin position="483"/>
        <end position="565"/>
    </location>
</feature>
<dbReference type="RefSeq" id="XP_019856498.1">
    <property type="nucleotide sequence ID" value="XM_020000939.1"/>
</dbReference>
<dbReference type="InterPro" id="IPR045055">
    <property type="entry name" value="DNA2/NAM7-like"/>
</dbReference>
<evidence type="ECO:0000259" key="2">
    <source>
        <dbReference type="Pfam" id="PF13086"/>
    </source>
</evidence>
<dbReference type="GO" id="GO:0005829">
    <property type="term" value="C:cytosol"/>
    <property type="evidence" value="ECO:0007669"/>
    <property type="project" value="TreeGrafter"/>
</dbReference>
<sequence length="930" mass="106768">MPVVMENEAWLQKIQRHRGIHEVCHLCMLSNPTSEDLLDDMCFNTDLHDGVYPIVTVTWDEDYHMMHQIRPMPQLSLNGGFALCNGEWCKGEKCTFAHSELEKMAWNHELNRTKRTGNLPPTSRQIRVLFDVSNPTPVIPQQSPQTPLIYDPRQVIRFSVNRRDSYHTYNAWKTKFKDRLHRTTLKDETLEADLTADNYQDKFYNLLCFEEMEHINLLTKRCDGRYEFIFEGRILLPKFSYENLHNVGYLNGISSDRIGYATQSSECLVFVDRQNERDICRANILSFNYSTTSKKLYISFSDNDIKELKKMLDSSKSGVFNVEFEVKHGFFNSLHKAVVNLSDHVIQKLLPRKEAFQPIDMSHLRGECKHKWLEVNEECQLVALDSIVSASSNVPILVSGPFGCGKTRVLARSAFEFIDKGLTSNKTTRILICAHHPASTQIYITKYLHQVWSNDELWRKYVKIVRVTRGLFDKHSPFNEHFRNLSTFRKEVQQGMYLNERLLVVVTTYMTSLQLLNAFKNTKFFTHVLLDEAAQVREPEAVAPLCLATNDAKIVIAGDRKQVGPALEVLGNQAHENGLAVSLLERLEQHYSKNGDSASSYLNKLTDNYRSNKSIVLFLSSIFYDEPITTKLPIKLHHKTSFPFVFYCSDVDSIIRAPQEATFETEAIAVLGQVNYYKKNDWDFSELSIIAPTRSQVNVIREKLKGPFAKIKVLPTYLIQGHECKAVFLSTSEPLESNGKSKDPLKSLCNPFVFNTAISRAQSLVVAVGNPYMLLKIEAGTGNSRRHCWREYLKQCFEKNTIYFQKSCLKQRGKVLDDLRMTFITAMKQSKNANGQRTHSSMFSSSKRTMVASPVQATQSLVSCLKRQPSLQRQNSPSTMSYASAVKCGLKETPPKRNEKFRKYEDEEMINVSDEESDSHQFDEDLLSRM</sequence>
<evidence type="ECO:0000256" key="1">
    <source>
        <dbReference type="SAM" id="MobiDB-lite"/>
    </source>
</evidence>
<reference evidence="4" key="2">
    <citation type="submission" date="2024-06" db="UniProtKB">
        <authorList>
            <consortium name="EnsemblMetazoa"/>
        </authorList>
    </citation>
    <scope>IDENTIFICATION</scope>
</reference>
<dbReference type="GeneID" id="100642069"/>